<evidence type="ECO:0000256" key="2">
    <source>
        <dbReference type="ARBA" id="ARBA00022692"/>
    </source>
</evidence>
<proteinExistence type="predicted"/>
<feature type="compositionally biased region" description="Polar residues" evidence="10">
    <location>
        <begin position="1"/>
        <end position="17"/>
    </location>
</feature>
<reference evidence="13" key="1">
    <citation type="submission" date="2018-01" db="EMBL/GenBank/DDBJ databases">
        <authorList>
            <person name="Mao J.F."/>
        </authorList>
    </citation>
    <scope>NUCLEOTIDE SEQUENCE</scope>
    <source>
        <strain evidence="13">Huo1</strain>
        <tissue evidence="13">Leaf</tissue>
    </source>
</reference>
<dbReference type="Pfam" id="PF13639">
    <property type="entry name" value="zf-RING_2"/>
    <property type="match status" value="1"/>
</dbReference>
<evidence type="ECO:0000256" key="9">
    <source>
        <dbReference type="PROSITE-ProRule" id="PRU00175"/>
    </source>
</evidence>
<evidence type="ECO:0000256" key="1">
    <source>
        <dbReference type="ARBA" id="ARBA00004141"/>
    </source>
</evidence>
<dbReference type="InterPro" id="IPR013083">
    <property type="entry name" value="Znf_RING/FYVE/PHD"/>
</dbReference>
<evidence type="ECO:0000256" key="5">
    <source>
        <dbReference type="ARBA" id="ARBA00022786"/>
    </source>
</evidence>
<dbReference type="GO" id="GO:0016020">
    <property type="term" value="C:membrane"/>
    <property type="evidence" value="ECO:0007669"/>
    <property type="project" value="UniProtKB-SubCell"/>
</dbReference>
<feature type="transmembrane region" description="Helical" evidence="11">
    <location>
        <begin position="211"/>
        <end position="229"/>
    </location>
</feature>
<dbReference type="EMBL" id="PNBA02000008">
    <property type="protein sequence ID" value="KAG6416019.1"/>
    <property type="molecule type" value="Genomic_DNA"/>
</dbReference>
<gene>
    <name evidence="13" type="ORF">SASPL_123440</name>
</gene>
<accession>A0A8X8XP30</accession>
<evidence type="ECO:0000259" key="12">
    <source>
        <dbReference type="PROSITE" id="PS50089"/>
    </source>
</evidence>
<evidence type="ECO:0000313" key="14">
    <source>
        <dbReference type="Proteomes" id="UP000298416"/>
    </source>
</evidence>
<organism evidence="13">
    <name type="scientific">Salvia splendens</name>
    <name type="common">Scarlet sage</name>
    <dbReference type="NCBI Taxonomy" id="180675"/>
    <lineage>
        <taxon>Eukaryota</taxon>
        <taxon>Viridiplantae</taxon>
        <taxon>Streptophyta</taxon>
        <taxon>Embryophyta</taxon>
        <taxon>Tracheophyta</taxon>
        <taxon>Spermatophyta</taxon>
        <taxon>Magnoliopsida</taxon>
        <taxon>eudicotyledons</taxon>
        <taxon>Gunneridae</taxon>
        <taxon>Pentapetalae</taxon>
        <taxon>asterids</taxon>
        <taxon>lamiids</taxon>
        <taxon>Lamiales</taxon>
        <taxon>Lamiaceae</taxon>
        <taxon>Nepetoideae</taxon>
        <taxon>Mentheae</taxon>
        <taxon>Salviinae</taxon>
        <taxon>Salvia</taxon>
        <taxon>Salvia subgen. Calosphace</taxon>
        <taxon>core Calosphace</taxon>
    </lineage>
</organism>
<dbReference type="Proteomes" id="UP000298416">
    <property type="component" value="Unassembled WGS sequence"/>
</dbReference>
<dbReference type="InterPro" id="IPR001841">
    <property type="entry name" value="Znf_RING"/>
</dbReference>
<dbReference type="PROSITE" id="PS50089">
    <property type="entry name" value="ZF_RING_2"/>
    <property type="match status" value="1"/>
</dbReference>
<comment type="subcellular location">
    <subcellularLocation>
        <location evidence="1">Membrane</location>
        <topology evidence="1">Multi-pass membrane protein</topology>
    </subcellularLocation>
</comment>
<protein>
    <recommendedName>
        <fullName evidence="12">RING-type domain-containing protein</fullName>
    </recommendedName>
</protein>
<dbReference type="GO" id="GO:1904294">
    <property type="term" value="P:positive regulation of ERAD pathway"/>
    <property type="evidence" value="ECO:0007669"/>
    <property type="project" value="InterPro"/>
</dbReference>
<keyword evidence="3" id="KW-0479">Metal-binding</keyword>
<keyword evidence="14" id="KW-1185">Reference proteome</keyword>
<evidence type="ECO:0000256" key="11">
    <source>
        <dbReference type="SAM" id="Phobius"/>
    </source>
</evidence>
<name>A0A8X8XP30_SALSN</name>
<evidence type="ECO:0000256" key="7">
    <source>
        <dbReference type="ARBA" id="ARBA00022989"/>
    </source>
</evidence>
<evidence type="ECO:0000256" key="3">
    <source>
        <dbReference type="ARBA" id="ARBA00022723"/>
    </source>
</evidence>
<feature type="transmembrane region" description="Helical" evidence="11">
    <location>
        <begin position="165"/>
        <end position="190"/>
    </location>
</feature>
<keyword evidence="6" id="KW-0862">Zinc</keyword>
<dbReference type="SMART" id="SM00184">
    <property type="entry name" value="RING"/>
    <property type="match status" value="1"/>
</dbReference>
<keyword evidence="7 11" id="KW-1133">Transmembrane helix</keyword>
<dbReference type="PANTHER" id="PTHR15860">
    <property type="entry name" value="UNCHARACTERIZED RING FINGER-CONTAINING PROTEIN"/>
    <property type="match status" value="1"/>
</dbReference>
<dbReference type="PROSITE" id="PS00518">
    <property type="entry name" value="ZF_RING_1"/>
    <property type="match status" value="1"/>
</dbReference>
<evidence type="ECO:0000256" key="10">
    <source>
        <dbReference type="SAM" id="MobiDB-lite"/>
    </source>
</evidence>
<sequence length="405" mass="45318">MEISNSEATNIDSASPSNGGGQILQFPSIRFLRSPISSLIEYSGLLRVRPEYRYSQALPLIPERNAQNPEPVDGGDEASGSGVGNSGNSSNSGEVSIRIIGEQDRAASNGENVAGLGAEESTVGGDDVNRSAAGDDNSNREGSSYQRYDIQQAARWIEQILPFSLLLLVVFIRQHLQGFAVTIYSTAILLKSNDILRKQTALKGERRMSVLVGYLFFFMLHIFGIYWWHRKDDLFYPLLMIPPKAIPPFWHAIFVILVNDIMARQAAMAVKLVLLMYYKNGRGHNFRRQGQMLTLIEYALLLYRALLPTPVQSFFASLKALSRKEIHYGSVATSEQVNAAGDLCAICQEKMHAPIFLRCKHIFCEDCVSEWFERERTCPLCRALVRPADLQSYGDGSTNLFFQLF</sequence>
<dbReference type="CDD" id="cd16532">
    <property type="entry name" value="RING-HC_RNFT1-like"/>
    <property type="match status" value="1"/>
</dbReference>
<feature type="region of interest" description="Disordered" evidence="10">
    <location>
        <begin position="1"/>
        <end position="20"/>
    </location>
</feature>
<comment type="caution">
    <text evidence="13">The sequence shown here is derived from an EMBL/GenBank/DDBJ whole genome shotgun (WGS) entry which is preliminary data.</text>
</comment>
<dbReference type="InterPro" id="IPR017907">
    <property type="entry name" value="Znf_RING_CS"/>
</dbReference>
<evidence type="ECO:0000256" key="8">
    <source>
        <dbReference type="ARBA" id="ARBA00023136"/>
    </source>
</evidence>
<dbReference type="SUPFAM" id="SSF57850">
    <property type="entry name" value="RING/U-box"/>
    <property type="match status" value="1"/>
</dbReference>
<dbReference type="AlphaFoldDB" id="A0A8X8XP30"/>
<evidence type="ECO:0000256" key="4">
    <source>
        <dbReference type="ARBA" id="ARBA00022771"/>
    </source>
</evidence>
<feature type="region of interest" description="Disordered" evidence="10">
    <location>
        <begin position="116"/>
        <end position="144"/>
    </location>
</feature>
<keyword evidence="2 11" id="KW-0812">Transmembrane</keyword>
<keyword evidence="8 11" id="KW-0472">Membrane</keyword>
<keyword evidence="5" id="KW-0833">Ubl conjugation pathway</keyword>
<dbReference type="GO" id="GO:0061630">
    <property type="term" value="F:ubiquitin protein ligase activity"/>
    <property type="evidence" value="ECO:0007669"/>
    <property type="project" value="InterPro"/>
</dbReference>
<dbReference type="PANTHER" id="PTHR15860:SF0">
    <property type="entry name" value="LP20373P"/>
    <property type="match status" value="1"/>
</dbReference>
<dbReference type="Gene3D" id="3.30.40.10">
    <property type="entry name" value="Zinc/RING finger domain, C3HC4 (zinc finger)"/>
    <property type="match status" value="1"/>
</dbReference>
<dbReference type="InterPro" id="IPR044235">
    <property type="entry name" value="RNFT1/2"/>
</dbReference>
<evidence type="ECO:0000313" key="13">
    <source>
        <dbReference type="EMBL" id="KAG6416019.1"/>
    </source>
</evidence>
<dbReference type="GO" id="GO:0008270">
    <property type="term" value="F:zinc ion binding"/>
    <property type="evidence" value="ECO:0007669"/>
    <property type="project" value="UniProtKB-KW"/>
</dbReference>
<keyword evidence="4 9" id="KW-0863">Zinc-finger</keyword>
<reference evidence="13" key="2">
    <citation type="submission" date="2020-08" db="EMBL/GenBank/DDBJ databases">
        <title>Plant Genome Project.</title>
        <authorList>
            <person name="Zhang R.-G."/>
        </authorList>
    </citation>
    <scope>NUCLEOTIDE SEQUENCE</scope>
    <source>
        <strain evidence="13">Huo1</strain>
        <tissue evidence="13">Leaf</tissue>
    </source>
</reference>
<evidence type="ECO:0000256" key="6">
    <source>
        <dbReference type="ARBA" id="ARBA00022833"/>
    </source>
</evidence>
<feature type="region of interest" description="Disordered" evidence="10">
    <location>
        <begin position="60"/>
        <end position="93"/>
    </location>
</feature>
<feature type="domain" description="RING-type" evidence="12">
    <location>
        <begin position="344"/>
        <end position="382"/>
    </location>
</feature>